<organism evidence="1 2">
    <name type="scientific">Pedobacter psychrophilus</name>
    <dbReference type="NCBI Taxonomy" id="1826909"/>
    <lineage>
        <taxon>Bacteria</taxon>
        <taxon>Pseudomonadati</taxon>
        <taxon>Bacteroidota</taxon>
        <taxon>Sphingobacteriia</taxon>
        <taxon>Sphingobacteriales</taxon>
        <taxon>Sphingobacteriaceae</taxon>
        <taxon>Pedobacter</taxon>
    </lineage>
</organism>
<comment type="caution">
    <text evidence="1">The sequence shown here is derived from an EMBL/GenBank/DDBJ whole genome shotgun (WGS) entry which is preliminary data.</text>
</comment>
<dbReference type="AlphaFoldDB" id="A0A179DAI9"/>
<protein>
    <submittedName>
        <fullName evidence="1">Uncharacterized protein</fullName>
    </submittedName>
</protein>
<accession>A0A179DAI9</accession>
<reference evidence="1 2" key="2">
    <citation type="submission" date="2016-06" db="EMBL/GenBank/DDBJ databases">
        <title>Pedobacter psychrophilus sp. nov., isolated from Antarctic fragmentary rock.</title>
        <authorList>
            <person name="Svec P."/>
        </authorList>
    </citation>
    <scope>NUCLEOTIDE SEQUENCE [LARGE SCALE GENOMIC DNA]</scope>
    <source>
        <strain evidence="1 2">CCM 8644</strain>
    </source>
</reference>
<reference evidence="1 2" key="1">
    <citation type="submission" date="2016-04" db="EMBL/GenBank/DDBJ databases">
        <authorList>
            <person name="Evans L.H."/>
            <person name="Alamgir A."/>
            <person name="Owens N."/>
            <person name="Weber N.D."/>
            <person name="Virtaneva K."/>
            <person name="Barbian K."/>
            <person name="Babar A."/>
            <person name="Rosenke K."/>
        </authorList>
    </citation>
    <scope>NUCLEOTIDE SEQUENCE [LARGE SCALE GENOMIC DNA]</scope>
    <source>
        <strain evidence="1 2">CCM 8644</strain>
    </source>
</reference>
<keyword evidence="2" id="KW-1185">Reference proteome</keyword>
<gene>
    <name evidence="1" type="ORF">A5893_16730</name>
</gene>
<evidence type="ECO:0000313" key="1">
    <source>
        <dbReference type="EMBL" id="OAQ38008.1"/>
    </source>
</evidence>
<dbReference type="Proteomes" id="UP000078459">
    <property type="component" value="Unassembled WGS sequence"/>
</dbReference>
<sequence>MEFSFVDDKKVKTKGSEVGFSLAKIEKVLELKRQLIQEQSGTWKTQKDRINFHEFEKPGHQHKTEDQIHLIGNIKEQIQTLLFDLTRVEYRSNGINNEFKIKRKKKYKRKGWSR</sequence>
<name>A0A179DAI9_9SPHI</name>
<evidence type="ECO:0000313" key="2">
    <source>
        <dbReference type="Proteomes" id="UP000078459"/>
    </source>
</evidence>
<dbReference type="EMBL" id="LWHJ01000032">
    <property type="protein sequence ID" value="OAQ38008.1"/>
    <property type="molecule type" value="Genomic_DNA"/>
</dbReference>
<dbReference type="RefSeq" id="WP_068823831.1">
    <property type="nucleotide sequence ID" value="NZ_LWHJ01000032.1"/>
</dbReference>
<dbReference type="STRING" id="1826909.A5893_16730"/>
<proteinExistence type="predicted"/>